<evidence type="ECO:0000259" key="3">
    <source>
        <dbReference type="Pfam" id="PF25917"/>
    </source>
</evidence>
<dbReference type="Gene3D" id="2.40.50.100">
    <property type="match status" value="1"/>
</dbReference>
<evidence type="ECO:0000313" key="5">
    <source>
        <dbReference type="Proteomes" id="UP001139447"/>
    </source>
</evidence>
<comment type="similarity">
    <text evidence="1">Belongs to the membrane fusion protein (MFP) (TC 8.A.1) family.</text>
</comment>
<sequence>MKRWLKWIIIAALVLLIAGGVLRALSARKAQQATLAAAAGAKAQTVVELAAADVVQARTRELAQGLPVSGTLKAVSSAVVKARVAGELQDLTVREGDVVKAGQVVARVDATEYQSRVRQAQEQADSAKAQIDIAQRQYDNNKALVDQGFISQTALDTSLATLNSARSTYRAAQAAVDVTKKSLDDTVLRAPIPGQVSLRAAQPGERVAVDTKVLEIVDLSRLELEATLSAADSIDVRVGQTAALQIEGSARPVAARVVRLNPSAQAGSRSVLVYLALDDVTGLRQGLFAQGTLGTARVSALSVPLLAVRTDKPVPYVQVVEDNRVVHRSVELGPRGDAGNELMVAIKGVAENAVVLNGSVGTLREGTAVRFTQPAAPAAAPASAARSAS</sequence>
<feature type="coiled-coil region" evidence="2">
    <location>
        <begin position="110"/>
        <end position="144"/>
    </location>
</feature>
<evidence type="ECO:0000256" key="1">
    <source>
        <dbReference type="ARBA" id="ARBA00009477"/>
    </source>
</evidence>
<dbReference type="InterPro" id="IPR006143">
    <property type="entry name" value="RND_pump_MFP"/>
</dbReference>
<dbReference type="EMBL" id="JALGBI010000001">
    <property type="protein sequence ID" value="MCJ0762290.1"/>
    <property type="molecule type" value="Genomic_DNA"/>
</dbReference>
<proteinExistence type="inferred from homology"/>
<dbReference type="Gene3D" id="1.10.287.470">
    <property type="entry name" value="Helix hairpin bin"/>
    <property type="match status" value="1"/>
</dbReference>
<keyword evidence="5" id="KW-1185">Reference proteome</keyword>
<protein>
    <submittedName>
        <fullName evidence="4">Efflux RND transporter periplasmic adaptor subunit</fullName>
    </submittedName>
</protein>
<comment type="caution">
    <text evidence="4">The sequence shown here is derived from an EMBL/GenBank/DDBJ whole genome shotgun (WGS) entry which is preliminary data.</text>
</comment>
<dbReference type="Pfam" id="PF25917">
    <property type="entry name" value="BSH_RND"/>
    <property type="match status" value="1"/>
</dbReference>
<dbReference type="AlphaFoldDB" id="A0A9X2AM27"/>
<dbReference type="NCBIfam" id="TIGR01730">
    <property type="entry name" value="RND_mfp"/>
    <property type="match status" value="1"/>
</dbReference>
<evidence type="ECO:0000313" key="4">
    <source>
        <dbReference type="EMBL" id="MCJ0762290.1"/>
    </source>
</evidence>
<dbReference type="Gene3D" id="2.40.30.170">
    <property type="match status" value="1"/>
</dbReference>
<gene>
    <name evidence="4" type="ORF">MMF98_03620</name>
</gene>
<keyword evidence="2" id="KW-0175">Coiled coil</keyword>
<dbReference type="PANTHER" id="PTHR30469">
    <property type="entry name" value="MULTIDRUG RESISTANCE PROTEIN MDTA"/>
    <property type="match status" value="1"/>
</dbReference>
<dbReference type="GO" id="GO:0015562">
    <property type="term" value="F:efflux transmembrane transporter activity"/>
    <property type="evidence" value="ECO:0007669"/>
    <property type="project" value="InterPro"/>
</dbReference>
<feature type="domain" description="Multidrug resistance protein MdtA-like barrel-sandwich hybrid" evidence="3">
    <location>
        <begin position="78"/>
        <end position="209"/>
    </location>
</feature>
<reference evidence="4" key="1">
    <citation type="submission" date="2022-03" db="EMBL/GenBank/DDBJ databases">
        <authorList>
            <person name="Woo C.Y."/>
        </authorList>
    </citation>
    <scope>NUCLEOTIDE SEQUENCE</scope>
    <source>
        <strain evidence="4">CYS-02</strain>
    </source>
</reference>
<dbReference type="Proteomes" id="UP001139447">
    <property type="component" value="Unassembled WGS sequence"/>
</dbReference>
<evidence type="ECO:0000256" key="2">
    <source>
        <dbReference type="SAM" id="Coils"/>
    </source>
</evidence>
<dbReference type="GO" id="GO:1990281">
    <property type="term" value="C:efflux pump complex"/>
    <property type="evidence" value="ECO:0007669"/>
    <property type="project" value="TreeGrafter"/>
</dbReference>
<dbReference type="PANTHER" id="PTHR30469:SF15">
    <property type="entry name" value="HLYD FAMILY OF SECRETION PROTEINS"/>
    <property type="match status" value="1"/>
</dbReference>
<accession>A0A9X2AM27</accession>
<dbReference type="Gene3D" id="2.40.420.20">
    <property type="match status" value="1"/>
</dbReference>
<organism evidence="4 5">
    <name type="scientific">Variovorax terrae</name>
    <dbReference type="NCBI Taxonomy" id="2923278"/>
    <lineage>
        <taxon>Bacteria</taxon>
        <taxon>Pseudomonadati</taxon>
        <taxon>Pseudomonadota</taxon>
        <taxon>Betaproteobacteria</taxon>
        <taxon>Burkholderiales</taxon>
        <taxon>Comamonadaceae</taxon>
        <taxon>Variovorax</taxon>
    </lineage>
</organism>
<dbReference type="InterPro" id="IPR058625">
    <property type="entry name" value="MdtA-like_BSH"/>
</dbReference>
<name>A0A9X2AM27_9BURK</name>
<dbReference type="RefSeq" id="WP_243304404.1">
    <property type="nucleotide sequence ID" value="NZ_JALGBI010000001.1"/>
</dbReference>
<dbReference type="SUPFAM" id="SSF111369">
    <property type="entry name" value="HlyD-like secretion proteins"/>
    <property type="match status" value="1"/>
</dbReference>